<evidence type="ECO:0000313" key="2">
    <source>
        <dbReference type="EMBL" id="PZG10304.1"/>
    </source>
</evidence>
<protein>
    <submittedName>
        <fullName evidence="2">Uncharacterized protein</fullName>
    </submittedName>
</protein>
<feature type="compositionally biased region" description="Pro residues" evidence="1">
    <location>
        <begin position="83"/>
        <end position="96"/>
    </location>
</feature>
<comment type="caution">
    <text evidence="2">The sequence shown here is derived from an EMBL/GenBank/DDBJ whole genome shotgun (WGS) entry which is preliminary data.</text>
</comment>
<dbReference type="EMBL" id="POTY01000251">
    <property type="protein sequence ID" value="PZG10304.1"/>
    <property type="molecule type" value="Genomic_DNA"/>
</dbReference>
<gene>
    <name evidence="2" type="ORF">C1I95_28190</name>
</gene>
<organism evidence="2 3">
    <name type="scientific">Micromonospora craterilacus</name>
    <dbReference type="NCBI Taxonomy" id="1655439"/>
    <lineage>
        <taxon>Bacteria</taxon>
        <taxon>Bacillati</taxon>
        <taxon>Actinomycetota</taxon>
        <taxon>Actinomycetes</taxon>
        <taxon>Micromonosporales</taxon>
        <taxon>Micromonosporaceae</taxon>
        <taxon>Micromonospora</taxon>
    </lineage>
</organism>
<name>A0A2W2F269_9ACTN</name>
<dbReference type="Proteomes" id="UP000248924">
    <property type="component" value="Unassembled WGS sequence"/>
</dbReference>
<sequence>MPKARAEILRDAWNASGAPLTQWVSEARADEVIVVDDSDPTARKFVRVPAVIASGGVTFGAPQPYDPDTDRVVVYASAAESRPPTPDPEPVEPAPKPESEPTGEPEST</sequence>
<keyword evidence="3" id="KW-1185">Reference proteome</keyword>
<evidence type="ECO:0000256" key="1">
    <source>
        <dbReference type="SAM" id="MobiDB-lite"/>
    </source>
</evidence>
<dbReference type="AlphaFoldDB" id="A0A2W2F269"/>
<reference evidence="2 3" key="1">
    <citation type="submission" date="2018-01" db="EMBL/GenBank/DDBJ databases">
        <title>Draft genome sequence of Jishengella sp. NA12.</title>
        <authorList>
            <person name="Sahin N."/>
            <person name="Ay H."/>
            <person name="Saygin H."/>
        </authorList>
    </citation>
    <scope>NUCLEOTIDE SEQUENCE [LARGE SCALE GENOMIC DNA]</scope>
    <source>
        <strain evidence="2 3">NA12</strain>
    </source>
</reference>
<accession>A0A2W2F269</accession>
<feature type="non-terminal residue" evidence="2">
    <location>
        <position position="108"/>
    </location>
</feature>
<proteinExistence type="predicted"/>
<evidence type="ECO:0000313" key="3">
    <source>
        <dbReference type="Proteomes" id="UP000248924"/>
    </source>
</evidence>
<feature type="region of interest" description="Disordered" evidence="1">
    <location>
        <begin position="76"/>
        <end position="108"/>
    </location>
</feature>